<evidence type="ECO:0000256" key="13">
    <source>
        <dbReference type="SAM" id="Coils"/>
    </source>
</evidence>
<feature type="coiled-coil region" evidence="13">
    <location>
        <begin position="335"/>
        <end position="362"/>
    </location>
</feature>
<keyword evidence="5" id="KW-0963">Cytoplasm</keyword>
<dbReference type="AlphaFoldDB" id="A0AAQ4NUB8"/>
<comment type="subcellular location">
    <subcellularLocation>
        <location evidence="1">Cell projection</location>
        <location evidence="1">Cilium</location>
        <location evidence="1">Flagellum</location>
    </subcellularLocation>
    <subcellularLocation>
        <location evidence="2">Cytoplasm</location>
        <location evidence="2">Cytoskeleton</location>
    </subcellularLocation>
</comment>
<evidence type="ECO:0000256" key="1">
    <source>
        <dbReference type="ARBA" id="ARBA00004230"/>
    </source>
</evidence>
<reference evidence="16" key="2">
    <citation type="submission" date="2025-08" db="UniProtKB">
        <authorList>
            <consortium name="Ensembl"/>
        </authorList>
    </citation>
    <scope>IDENTIFICATION</scope>
</reference>
<dbReference type="GeneID" id="120833430"/>
<evidence type="ECO:0000313" key="16">
    <source>
        <dbReference type="Ensembl" id="ENSGACP00000030240.1"/>
    </source>
</evidence>
<dbReference type="InterPro" id="IPR039308">
    <property type="entry name" value="GAS8"/>
</dbReference>
<evidence type="ECO:0000313" key="17">
    <source>
        <dbReference type="Proteomes" id="UP000007635"/>
    </source>
</evidence>
<feature type="coiled-coil region" evidence="13">
    <location>
        <begin position="85"/>
        <end position="154"/>
    </location>
</feature>
<evidence type="ECO:0000256" key="3">
    <source>
        <dbReference type="ARBA" id="ARBA00009859"/>
    </source>
</evidence>
<evidence type="ECO:0000256" key="14">
    <source>
        <dbReference type="SAM" id="MobiDB-lite"/>
    </source>
</evidence>
<evidence type="ECO:0000256" key="6">
    <source>
        <dbReference type="ARBA" id="ARBA00022701"/>
    </source>
</evidence>
<feature type="coiled-coil region" evidence="13">
    <location>
        <begin position="199"/>
        <end position="275"/>
    </location>
</feature>
<evidence type="ECO:0000256" key="7">
    <source>
        <dbReference type="ARBA" id="ARBA00022846"/>
    </source>
</evidence>
<dbReference type="PANTHER" id="PTHR31543:SF0">
    <property type="entry name" value="DYNEIN REGULATORY COMPLEX SUBUNIT 4"/>
    <property type="match status" value="1"/>
</dbReference>
<reference evidence="16 17" key="1">
    <citation type="journal article" date="2021" name="G3 (Bethesda)">
        <title>Improved contiguity of the threespine stickleback genome using long-read sequencing.</title>
        <authorList>
            <person name="Nath S."/>
            <person name="Shaw D.E."/>
            <person name="White M.A."/>
        </authorList>
    </citation>
    <scope>NUCLEOTIDE SEQUENCE [LARGE SCALE GENOMIC DNA]</scope>
    <source>
        <strain evidence="16 17">Lake Benthic</strain>
    </source>
</reference>
<evidence type="ECO:0000256" key="11">
    <source>
        <dbReference type="ARBA" id="ARBA00023273"/>
    </source>
</evidence>
<name>A0AAQ4NUB8_GASAC</name>
<keyword evidence="11" id="KW-0966">Cell projection</keyword>
<evidence type="ECO:0000256" key="9">
    <source>
        <dbReference type="ARBA" id="ARBA00023069"/>
    </source>
</evidence>
<feature type="domain" description="Growth arrest-specific protein 8" evidence="15">
    <location>
        <begin position="331"/>
        <end position="473"/>
    </location>
</feature>
<evidence type="ECO:0000256" key="10">
    <source>
        <dbReference type="ARBA" id="ARBA00023212"/>
    </source>
</evidence>
<dbReference type="Ensembl" id="ENSGACT00000056698.1">
    <property type="protein sequence ID" value="ENSGACP00000030240.1"/>
    <property type="gene ID" value="ENSGACG00000015906.2"/>
</dbReference>
<keyword evidence="17" id="KW-1185">Reference proteome</keyword>
<evidence type="ECO:0000256" key="4">
    <source>
        <dbReference type="ARBA" id="ARBA00021301"/>
    </source>
</evidence>
<dbReference type="Proteomes" id="UP000007635">
    <property type="component" value="Chromosome II"/>
</dbReference>
<organism evidence="16 17">
    <name type="scientific">Gasterosteus aculeatus aculeatus</name>
    <name type="common">three-spined stickleback</name>
    <dbReference type="NCBI Taxonomy" id="481459"/>
    <lineage>
        <taxon>Eukaryota</taxon>
        <taxon>Metazoa</taxon>
        <taxon>Chordata</taxon>
        <taxon>Craniata</taxon>
        <taxon>Vertebrata</taxon>
        <taxon>Euteleostomi</taxon>
        <taxon>Actinopterygii</taxon>
        <taxon>Neopterygii</taxon>
        <taxon>Teleostei</taxon>
        <taxon>Neoteleostei</taxon>
        <taxon>Acanthomorphata</taxon>
        <taxon>Eupercaria</taxon>
        <taxon>Perciformes</taxon>
        <taxon>Cottioidei</taxon>
        <taxon>Gasterosteales</taxon>
        <taxon>Gasterosteidae</taxon>
        <taxon>Gasterosteus</taxon>
    </lineage>
</organism>
<dbReference type="Pfam" id="PF13851">
    <property type="entry name" value="GAS"/>
    <property type="match status" value="1"/>
</dbReference>
<comment type="similarity">
    <text evidence="3">Belongs to the DRC4 family.</text>
</comment>
<dbReference type="GO" id="GO:0005794">
    <property type="term" value="C:Golgi apparatus"/>
    <property type="evidence" value="ECO:0007669"/>
    <property type="project" value="TreeGrafter"/>
</dbReference>
<evidence type="ECO:0000256" key="8">
    <source>
        <dbReference type="ARBA" id="ARBA00023054"/>
    </source>
</evidence>
<dbReference type="GO" id="GO:0030317">
    <property type="term" value="P:flagellated sperm motility"/>
    <property type="evidence" value="ECO:0007669"/>
    <property type="project" value="TreeGrafter"/>
</dbReference>
<protein>
    <recommendedName>
        <fullName evidence="4">Dynein regulatory complex subunit 4</fullName>
    </recommendedName>
    <alternativeName>
        <fullName evidence="12">Growth arrest-specific protein 8</fullName>
    </alternativeName>
</protein>
<dbReference type="PANTHER" id="PTHR31543">
    <property type="entry name" value="DYNEIN REGULATORY COMPLEX SUBUNIT 4"/>
    <property type="match status" value="1"/>
</dbReference>
<dbReference type="GeneTree" id="ENSGT00390000009477"/>
<reference evidence="16" key="3">
    <citation type="submission" date="2025-09" db="UniProtKB">
        <authorList>
            <consortium name="Ensembl"/>
        </authorList>
    </citation>
    <scope>IDENTIFICATION</scope>
</reference>
<dbReference type="KEGG" id="gat:120833430"/>
<feature type="region of interest" description="Disordered" evidence="14">
    <location>
        <begin position="58"/>
        <end position="80"/>
    </location>
</feature>
<accession>A0AAQ4NUB8</accession>
<sequence length="504" mass="58510">MSALKNPSSLWCYFLSLEVSRVMAGTLNEFKSCIYPPALDCMHTLKCTDRVWTRGARVRKNVPPKGKGSSKKPPKARTPTLIDGLTKDELSKEQLEEHIMRLREQLDREREERNYFQLERDKIHTFWEITDSKLEEVKAEKKNFDKDMEEDEGRHQVEIKVFRQKMKHLLCEHQNAVSELKAHGLVSKQLVQEKQEQLQTELHKEMRAVKVNMQELNNETLVKELEVKHKEEMTKTITREEKKYAEIEAEHDKKLELLQQQLHNFRTNIASETEDQWNSHINTLIEEHKEAVIEIEVAVLRLQRAVEENSSLKKGIDEMIKTEADGGHLGIVLENQHLVQVLSEVEEECKKLEKLLRFSSLEKVDSETIKKKKLEQLKRDHEALEPKFSKLRLETNELYETSTQNIEQVQQKADRKSMQLEGKLKDLTDGLEATQAQLLSVLSACNMDQTALHGATNTIEKNLDSTNKSIRKLECKKAQLSQVRKDLLLTYKALSGEALCRKCV</sequence>
<keyword evidence="7" id="KW-0282">Flagellum</keyword>
<feature type="compositionally biased region" description="Basic residues" evidence="14">
    <location>
        <begin position="58"/>
        <end position="75"/>
    </location>
</feature>
<keyword evidence="10" id="KW-0206">Cytoskeleton</keyword>
<keyword evidence="9" id="KW-0969">Cilium</keyword>
<evidence type="ECO:0000256" key="5">
    <source>
        <dbReference type="ARBA" id="ARBA00022490"/>
    </source>
</evidence>
<evidence type="ECO:0000259" key="15">
    <source>
        <dbReference type="Pfam" id="PF13851"/>
    </source>
</evidence>
<dbReference type="GO" id="GO:0031514">
    <property type="term" value="C:motile cilium"/>
    <property type="evidence" value="ECO:0007669"/>
    <property type="project" value="UniProtKB-SubCell"/>
</dbReference>
<dbReference type="RefSeq" id="XP_040056466.1">
    <property type="nucleotide sequence ID" value="XM_040200532.1"/>
</dbReference>
<dbReference type="InterPro" id="IPR025593">
    <property type="entry name" value="GAS8_dom"/>
</dbReference>
<dbReference type="GO" id="GO:0008017">
    <property type="term" value="F:microtubule binding"/>
    <property type="evidence" value="ECO:0007669"/>
    <property type="project" value="InterPro"/>
</dbReference>
<dbReference type="GO" id="GO:0005874">
    <property type="term" value="C:microtubule"/>
    <property type="evidence" value="ECO:0007669"/>
    <property type="project" value="UniProtKB-KW"/>
</dbReference>
<evidence type="ECO:0000256" key="12">
    <source>
        <dbReference type="ARBA" id="ARBA00031568"/>
    </source>
</evidence>
<keyword evidence="8 13" id="KW-0175">Coiled coil</keyword>
<evidence type="ECO:0000256" key="2">
    <source>
        <dbReference type="ARBA" id="ARBA00004245"/>
    </source>
</evidence>
<dbReference type="GO" id="GO:0031267">
    <property type="term" value="F:small GTPase binding"/>
    <property type="evidence" value="ECO:0007669"/>
    <property type="project" value="InterPro"/>
</dbReference>
<proteinExistence type="inferred from homology"/>
<keyword evidence="6" id="KW-0493">Microtubule</keyword>